<gene>
    <name evidence="2" type="ORF">OKIOD_LOCUS15565</name>
</gene>
<name>A0ABN7T6H3_OIKDI</name>
<dbReference type="Proteomes" id="UP001158576">
    <property type="component" value="Chromosome 2"/>
</dbReference>
<protein>
    <submittedName>
        <fullName evidence="2">Oidioi.mRNA.OKI2018_I69.chr2.g6800.t1.cds</fullName>
    </submittedName>
</protein>
<sequence>MKFSTLFATFSAAASQDVRGIKPPGRLEKTQNNFKLWLSQNIVDQAAVQRWSDRVDKMAANMLSAYGRANCGFYDSSLTNGGPDPNPDLRPNGKPRKTFERKRREVEDEDLRFDETNPLKGLTQITKQFRVWSERHINECGGQRRFNHIARRMDKFVSKLGTRWENQA</sequence>
<feature type="region of interest" description="Disordered" evidence="1">
    <location>
        <begin position="76"/>
        <end position="103"/>
    </location>
</feature>
<keyword evidence="3" id="KW-1185">Reference proteome</keyword>
<dbReference type="EMBL" id="OU015567">
    <property type="protein sequence ID" value="CAG5112603.1"/>
    <property type="molecule type" value="Genomic_DNA"/>
</dbReference>
<accession>A0ABN7T6H3</accession>
<organism evidence="2 3">
    <name type="scientific">Oikopleura dioica</name>
    <name type="common">Tunicate</name>
    <dbReference type="NCBI Taxonomy" id="34765"/>
    <lineage>
        <taxon>Eukaryota</taxon>
        <taxon>Metazoa</taxon>
        <taxon>Chordata</taxon>
        <taxon>Tunicata</taxon>
        <taxon>Appendicularia</taxon>
        <taxon>Copelata</taxon>
        <taxon>Oikopleuridae</taxon>
        <taxon>Oikopleura</taxon>
    </lineage>
</organism>
<evidence type="ECO:0000313" key="2">
    <source>
        <dbReference type="EMBL" id="CAG5112603.1"/>
    </source>
</evidence>
<proteinExistence type="predicted"/>
<evidence type="ECO:0000256" key="1">
    <source>
        <dbReference type="SAM" id="MobiDB-lite"/>
    </source>
</evidence>
<reference evidence="2 3" key="1">
    <citation type="submission" date="2021-04" db="EMBL/GenBank/DDBJ databases">
        <authorList>
            <person name="Bliznina A."/>
        </authorList>
    </citation>
    <scope>NUCLEOTIDE SEQUENCE [LARGE SCALE GENOMIC DNA]</scope>
</reference>
<evidence type="ECO:0000313" key="3">
    <source>
        <dbReference type="Proteomes" id="UP001158576"/>
    </source>
</evidence>